<dbReference type="Proteomes" id="UP000814128">
    <property type="component" value="Unassembled WGS sequence"/>
</dbReference>
<organism evidence="1 2">
    <name type="scientific">Vararia minispora EC-137</name>
    <dbReference type="NCBI Taxonomy" id="1314806"/>
    <lineage>
        <taxon>Eukaryota</taxon>
        <taxon>Fungi</taxon>
        <taxon>Dikarya</taxon>
        <taxon>Basidiomycota</taxon>
        <taxon>Agaricomycotina</taxon>
        <taxon>Agaricomycetes</taxon>
        <taxon>Russulales</taxon>
        <taxon>Lachnocladiaceae</taxon>
        <taxon>Vararia</taxon>
    </lineage>
</organism>
<accession>A0ACB8QGP9</accession>
<comment type="caution">
    <text evidence="1">The sequence shown here is derived from an EMBL/GenBank/DDBJ whole genome shotgun (WGS) entry which is preliminary data.</text>
</comment>
<keyword evidence="2" id="KW-1185">Reference proteome</keyword>
<sequence length="189" mass="20742">MSIPNSAPLNTAPPGDQNDPPDLSQSRFQTIWKGAEQEYQRITGEDILQHSLYAKLEHVKSVEDVVPILEGHEKGFQAFRRRGENIRAALAPIFTITQLFVDTAGEISVASGVVPGGKAIFTACGVFLGAARDVSQRYDILTIVLKRLKSVLDRLNGYLRSRSDLSIGLKTVFIESLAQLLKVLAVSHE</sequence>
<reference evidence="1" key="2">
    <citation type="journal article" date="2022" name="New Phytol.">
        <title>Evolutionary transition to the ectomycorrhizal habit in the genomes of a hyperdiverse lineage of mushroom-forming fungi.</title>
        <authorList>
            <person name="Looney B."/>
            <person name="Miyauchi S."/>
            <person name="Morin E."/>
            <person name="Drula E."/>
            <person name="Courty P.E."/>
            <person name="Kohler A."/>
            <person name="Kuo A."/>
            <person name="LaButti K."/>
            <person name="Pangilinan J."/>
            <person name="Lipzen A."/>
            <person name="Riley R."/>
            <person name="Andreopoulos W."/>
            <person name="He G."/>
            <person name="Johnson J."/>
            <person name="Nolan M."/>
            <person name="Tritt A."/>
            <person name="Barry K.W."/>
            <person name="Grigoriev I.V."/>
            <person name="Nagy L.G."/>
            <person name="Hibbett D."/>
            <person name="Henrissat B."/>
            <person name="Matheny P.B."/>
            <person name="Labbe J."/>
            <person name="Martin F.M."/>
        </authorList>
    </citation>
    <scope>NUCLEOTIDE SEQUENCE</scope>
    <source>
        <strain evidence="1">EC-137</strain>
    </source>
</reference>
<name>A0ACB8QGP9_9AGAM</name>
<protein>
    <submittedName>
        <fullName evidence="1">Uncharacterized protein</fullName>
    </submittedName>
</protein>
<dbReference type="EMBL" id="MU273600">
    <property type="protein sequence ID" value="KAI0030929.1"/>
    <property type="molecule type" value="Genomic_DNA"/>
</dbReference>
<proteinExistence type="predicted"/>
<evidence type="ECO:0000313" key="1">
    <source>
        <dbReference type="EMBL" id="KAI0030929.1"/>
    </source>
</evidence>
<reference evidence="1" key="1">
    <citation type="submission" date="2021-02" db="EMBL/GenBank/DDBJ databases">
        <authorList>
            <consortium name="DOE Joint Genome Institute"/>
            <person name="Ahrendt S."/>
            <person name="Looney B.P."/>
            <person name="Miyauchi S."/>
            <person name="Morin E."/>
            <person name="Drula E."/>
            <person name="Courty P.E."/>
            <person name="Chicoki N."/>
            <person name="Fauchery L."/>
            <person name="Kohler A."/>
            <person name="Kuo A."/>
            <person name="Labutti K."/>
            <person name="Pangilinan J."/>
            <person name="Lipzen A."/>
            <person name="Riley R."/>
            <person name="Andreopoulos W."/>
            <person name="He G."/>
            <person name="Johnson J."/>
            <person name="Barry K.W."/>
            <person name="Grigoriev I.V."/>
            <person name="Nagy L."/>
            <person name="Hibbett D."/>
            <person name="Henrissat B."/>
            <person name="Matheny P.B."/>
            <person name="Labbe J."/>
            <person name="Martin F."/>
        </authorList>
    </citation>
    <scope>NUCLEOTIDE SEQUENCE</scope>
    <source>
        <strain evidence="1">EC-137</strain>
    </source>
</reference>
<gene>
    <name evidence="1" type="ORF">K488DRAFT_87329</name>
</gene>
<evidence type="ECO:0000313" key="2">
    <source>
        <dbReference type="Proteomes" id="UP000814128"/>
    </source>
</evidence>